<evidence type="ECO:0000256" key="5">
    <source>
        <dbReference type="ARBA" id="ARBA00022703"/>
    </source>
</evidence>
<dbReference type="GO" id="GO:0008017">
    <property type="term" value="F:microtubule binding"/>
    <property type="evidence" value="ECO:0007669"/>
    <property type="project" value="TreeGrafter"/>
</dbReference>
<protein>
    <recommendedName>
        <fullName evidence="17">Dynamin-like GTPase OPA1, mitochondrial</fullName>
        <ecNumber evidence="3">3.6.5.5</ecNumber>
    </recommendedName>
</protein>
<dbReference type="GO" id="GO:0006915">
    <property type="term" value="P:apoptotic process"/>
    <property type="evidence" value="ECO:0007669"/>
    <property type="project" value="UniProtKB-KW"/>
</dbReference>
<dbReference type="GO" id="GO:0005874">
    <property type="term" value="C:microtubule"/>
    <property type="evidence" value="ECO:0007669"/>
    <property type="project" value="TreeGrafter"/>
</dbReference>
<proteinExistence type="predicted"/>
<keyword evidence="13" id="KW-0496">Mitochondrion</keyword>
<name>A0A085NFP2_9BILA</name>
<keyword evidence="16" id="KW-1015">Disulfide bond</keyword>
<dbReference type="GO" id="GO:0005758">
    <property type="term" value="C:mitochondrial intermembrane space"/>
    <property type="evidence" value="ECO:0007669"/>
    <property type="project" value="UniProtKB-SubCell"/>
</dbReference>
<accession>A0A085NFP2</accession>
<evidence type="ECO:0000256" key="7">
    <source>
        <dbReference type="ARBA" id="ARBA00022792"/>
    </source>
</evidence>
<evidence type="ECO:0000256" key="3">
    <source>
        <dbReference type="ARBA" id="ARBA00011980"/>
    </source>
</evidence>
<evidence type="ECO:0000256" key="16">
    <source>
        <dbReference type="ARBA" id="ARBA00023157"/>
    </source>
</evidence>
<organism evidence="21">
    <name type="scientific">Trichuris suis</name>
    <name type="common">pig whipworm</name>
    <dbReference type="NCBI Taxonomy" id="68888"/>
    <lineage>
        <taxon>Eukaryota</taxon>
        <taxon>Metazoa</taxon>
        <taxon>Ecdysozoa</taxon>
        <taxon>Nematoda</taxon>
        <taxon>Enoplea</taxon>
        <taxon>Dorylaimia</taxon>
        <taxon>Trichinellida</taxon>
        <taxon>Trichuridae</taxon>
        <taxon>Trichuris</taxon>
    </lineage>
</organism>
<evidence type="ECO:0000313" key="21">
    <source>
        <dbReference type="EMBL" id="KFD68288.1"/>
    </source>
</evidence>
<keyword evidence="12" id="KW-0446">Lipid-binding</keyword>
<dbReference type="EC" id="3.6.5.5" evidence="3"/>
<evidence type="ECO:0000256" key="10">
    <source>
        <dbReference type="ARBA" id="ARBA00022989"/>
    </source>
</evidence>
<keyword evidence="14" id="KW-0342">GTP-binding</keyword>
<dbReference type="PROSITE" id="PS51718">
    <property type="entry name" value="G_DYNAMIN_2"/>
    <property type="match status" value="1"/>
</dbReference>
<dbReference type="InterPro" id="IPR022812">
    <property type="entry name" value="Dynamin"/>
</dbReference>
<dbReference type="GO" id="GO:0005525">
    <property type="term" value="F:GTP binding"/>
    <property type="evidence" value="ECO:0007669"/>
    <property type="project" value="UniProtKB-KW"/>
</dbReference>
<dbReference type="Gene3D" id="3.40.50.300">
    <property type="entry name" value="P-loop containing nucleotide triphosphate hydrolases"/>
    <property type="match status" value="1"/>
</dbReference>
<dbReference type="Pfam" id="PF00350">
    <property type="entry name" value="Dynamin_N"/>
    <property type="match status" value="1"/>
</dbReference>
<dbReference type="Proteomes" id="UP000030758">
    <property type="component" value="Unassembled WGS sequence"/>
</dbReference>
<dbReference type="InterPro" id="IPR030381">
    <property type="entry name" value="G_DYNAMIN_dom"/>
</dbReference>
<evidence type="ECO:0000256" key="8">
    <source>
        <dbReference type="ARBA" id="ARBA00022801"/>
    </source>
</evidence>
<dbReference type="GO" id="GO:0003924">
    <property type="term" value="F:GTPase activity"/>
    <property type="evidence" value="ECO:0007669"/>
    <property type="project" value="InterPro"/>
</dbReference>
<evidence type="ECO:0000256" key="9">
    <source>
        <dbReference type="ARBA" id="ARBA00022946"/>
    </source>
</evidence>
<keyword evidence="15" id="KW-0472">Membrane</keyword>
<evidence type="ECO:0000256" key="17">
    <source>
        <dbReference type="ARBA" id="ARBA00044791"/>
    </source>
</evidence>
<dbReference type="GO" id="GO:0016559">
    <property type="term" value="P:peroxisome fission"/>
    <property type="evidence" value="ECO:0007669"/>
    <property type="project" value="TreeGrafter"/>
</dbReference>
<evidence type="ECO:0000256" key="15">
    <source>
        <dbReference type="ARBA" id="ARBA00023136"/>
    </source>
</evidence>
<dbReference type="GO" id="GO:0005743">
    <property type="term" value="C:mitochondrial inner membrane"/>
    <property type="evidence" value="ECO:0007669"/>
    <property type="project" value="UniProtKB-SubCell"/>
</dbReference>
<evidence type="ECO:0000256" key="2">
    <source>
        <dbReference type="ARBA" id="ARBA00004569"/>
    </source>
</evidence>
<dbReference type="InterPro" id="IPR045817">
    <property type="entry name" value="OPA1_C"/>
</dbReference>
<sequence length="1022" mass="116523">LPPFVEFISWFKQHLKDFIDYEEICVPLVALLSNAKALLFKLLSSDDMWRSRLSSIAWRISRKQHESRRHFSAFGRCYKQSFIIKFSSSCKLLTPPLPFTAAVYGKRNVSILVNLGRSLLRVRYIVIGSLVGGGITVSQTVQSWKDKMPDFGWFTDHWPDADSMNKYIDYVKGIPDVVQQRGRHFNERLHSNGSVTINYLRDWLGSFNGSVLTSFSKGLGPVSYNVISSHSLLGMALYSGMPEWEELESSYLLPIAEESSQPIGNPVVNKDDSLDLQLKFQRQMEKLEKENAELRHLLTLNNKTTDRPRRSRQSLIEMYSEVLDILADYDASYKTQDCLPRVIVVGDQSSGKTSVLEMIAQARIFPRGSGEMMTRAPVKVTLSEGPYHVAKFKDSEREFDLTKESELAELRHEIELRMRNSVTDGKTVSKEVIALAVQGPSLPRMVLIDLPGVISTVTSEMAVGTKNDILDICRCHMENPNAIILCIQDGSVDAERSNVTDLVSSLDPQGKRTILVLTKVDLAEENLINPNRVKKILDGKLFPMKAIGYFAVVAGKGNQGDSIEAIKEYEEEFFANSKLFRALESSQLTTRNMSLAVSDRFWTMVKESVEEQADSFKAKRFNLETEWRNTFPKKRELDRDELFEKARNELLDEINALEEIASKDWETALREKIWKRMSSHVFDKLYFPAAVEESIGAFTTSIDIKLKRWVDNALPAICVEAAWDTLREKLTDIVAQDASKTDHVPLFEPLKNAIIEQAFAAHEWDPKACHYLRVIQSNAIEDHNVPDKASWEMASQFMESAVKEQLTNVEQTFREMLGPSWSEKWLRWASAKEAQVQRSLMVEELKPLLRARKASCTLSNNANRKPFLEPEEVALACRNIEVKGGKASSEELRDVWHHLFHKNFLHNALSSARECKNLFVHYQNGFLEAADCASIVVFWRIHRMLNATVNALRQQLVNKEARRLEAEIKRVIVEWSQNADVKKKFIVGRQVELAEQLKQVRLIQAKLDEFISALNSSNTLET</sequence>
<dbReference type="GO" id="GO:0048312">
    <property type="term" value="P:intracellular distribution of mitochondria"/>
    <property type="evidence" value="ECO:0007669"/>
    <property type="project" value="TreeGrafter"/>
</dbReference>
<reference evidence="21" key="1">
    <citation type="journal article" date="2014" name="Nat. Genet.">
        <title>Genome and transcriptome of the porcine whipworm Trichuris suis.</title>
        <authorList>
            <person name="Jex A.R."/>
            <person name="Nejsum P."/>
            <person name="Schwarz E.M."/>
            <person name="Hu L."/>
            <person name="Young N.D."/>
            <person name="Hall R.S."/>
            <person name="Korhonen P.K."/>
            <person name="Liao S."/>
            <person name="Thamsborg S."/>
            <person name="Xia J."/>
            <person name="Xu P."/>
            <person name="Wang S."/>
            <person name="Scheerlinck J.P."/>
            <person name="Hofmann A."/>
            <person name="Sternberg P.W."/>
            <person name="Wang J."/>
            <person name="Gasser R.B."/>
        </authorList>
    </citation>
    <scope>NUCLEOTIDE SEQUENCE [LARGE SCALE GENOMIC DNA]</scope>
    <source>
        <strain evidence="21">DCEP-RM93F</strain>
    </source>
</reference>
<dbReference type="InterPro" id="IPR001401">
    <property type="entry name" value="Dynamin_GTPase"/>
</dbReference>
<feature type="non-terminal residue" evidence="21">
    <location>
        <position position="1"/>
    </location>
</feature>
<dbReference type="GO" id="GO:0000266">
    <property type="term" value="P:mitochondrial fission"/>
    <property type="evidence" value="ECO:0007669"/>
    <property type="project" value="TreeGrafter"/>
</dbReference>
<keyword evidence="4" id="KW-0812">Transmembrane</keyword>
<gene>
    <name evidence="21" type="ORF">M514_03078</name>
</gene>
<dbReference type="CDD" id="cd08771">
    <property type="entry name" value="DLP_1"/>
    <property type="match status" value="1"/>
</dbReference>
<evidence type="ECO:0000259" key="20">
    <source>
        <dbReference type="PROSITE" id="PS51718"/>
    </source>
</evidence>
<dbReference type="FunFam" id="3.40.50.300:FF:000171">
    <property type="entry name" value="Dynamin-like 120 kDa protein, mitochondrial"/>
    <property type="match status" value="1"/>
</dbReference>
<keyword evidence="8" id="KW-0378">Hydrolase</keyword>
<keyword evidence="10" id="KW-1133">Transmembrane helix</keyword>
<comment type="catalytic activity">
    <reaction evidence="18">
        <text>GTP + H2O = GDP + phosphate + H(+)</text>
        <dbReference type="Rhea" id="RHEA:19669"/>
        <dbReference type="ChEBI" id="CHEBI:15377"/>
        <dbReference type="ChEBI" id="CHEBI:15378"/>
        <dbReference type="ChEBI" id="CHEBI:37565"/>
        <dbReference type="ChEBI" id="CHEBI:43474"/>
        <dbReference type="ChEBI" id="CHEBI:58189"/>
        <dbReference type="EC" id="3.6.5.5"/>
    </reaction>
</comment>
<dbReference type="InterPro" id="IPR027417">
    <property type="entry name" value="P-loop_NTPase"/>
</dbReference>
<evidence type="ECO:0000256" key="12">
    <source>
        <dbReference type="ARBA" id="ARBA00023121"/>
    </source>
</evidence>
<evidence type="ECO:0000256" key="1">
    <source>
        <dbReference type="ARBA" id="ARBA00004434"/>
    </source>
</evidence>
<dbReference type="SMART" id="SM00053">
    <property type="entry name" value="DYNc"/>
    <property type="match status" value="1"/>
</dbReference>
<evidence type="ECO:0000256" key="13">
    <source>
        <dbReference type="ARBA" id="ARBA00023128"/>
    </source>
</evidence>
<dbReference type="Pfam" id="PF19434">
    <property type="entry name" value="OPA1_C"/>
    <property type="match status" value="1"/>
</dbReference>
<comment type="subcellular location">
    <subcellularLocation>
        <location evidence="1">Mitochondrion inner membrane</location>
        <topology evidence="1">Single-pass membrane protein</topology>
    </subcellularLocation>
    <subcellularLocation>
        <location evidence="2">Mitochondrion intermembrane space</location>
    </subcellularLocation>
</comment>
<dbReference type="GO" id="GO:0006897">
    <property type="term" value="P:endocytosis"/>
    <property type="evidence" value="ECO:0007669"/>
    <property type="project" value="TreeGrafter"/>
</dbReference>
<evidence type="ECO:0000256" key="4">
    <source>
        <dbReference type="ARBA" id="ARBA00022692"/>
    </source>
</evidence>
<evidence type="ECO:0000256" key="11">
    <source>
        <dbReference type="ARBA" id="ARBA00023054"/>
    </source>
</evidence>
<dbReference type="PANTHER" id="PTHR11566:SF67">
    <property type="entry name" value="DYNAMIN-LIKE 120 KDA PROTEIN, MITOCHONDRIAL"/>
    <property type="match status" value="1"/>
</dbReference>
<feature type="domain" description="Dynamin-type G" evidence="20">
    <location>
        <begin position="336"/>
        <end position="610"/>
    </location>
</feature>
<keyword evidence="9" id="KW-0809">Transit peptide</keyword>
<feature type="coiled-coil region" evidence="19">
    <location>
        <begin position="277"/>
        <end position="304"/>
    </location>
</feature>
<dbReference type="EMBL" id="KL367506">
    <property type="protein sequence ID" value="KFD68288.1"/>
    <property type="molecule type" value="Genomic_DNA"/>
</dbReference>
<dbReference type="PANTHER" id="PTHR11566">
    <property type="entry name" value="DYNAMIN"/>
    <property type="match status" value="1"/>
</dbReference>
<evidence type="ECO:0000256" key="19">
    <source>
        <dbReference type="SAM" id="Coils"/>
    </source>
</evidence>
<dbReference type="GO" id="GO:0008053">
    <property type="term" value="P:mitochondrial fusion"/>
    <property type="evidence" value="ECO:0007669"/>
    <property type="project" value="TreeGrafter"/>
</dbReference>
<keyword evidence="6" id="KW-0547">Nucleotide-binding</keyword>
<keyword evidence="11 19" id="KW-0175">Coiled coil</keyword>
<feature type="coiled-coil region" evidence="19">
    <location>
        <begin position="942"/>
        <end position="974"/>
    </location>
</feature>
<dbReference type="GO" id="GO:0008289">
    <property type="term" value="F:lipid binding"/>
    <property type="evidence" value="ECO:0007669"/>
    <property type="project" value="UniProtKB-KW"/>
</dbReference>
<dbReference type="AlphaFoldDB" id="A0A085NFP2"/>
<dbReference type="SUPFAM" id="SSF52540">
    <property type="entry name" value="P-loop containing nucleoside triphosphate hydrolases"/>
    <property type="match status" value="1"/>
</dbReference>
<evidence type="ECO:0000256" key="6">
    <source>
        <dbReference type="ARBA" id="ARBA00022741"/>
    </source>
</evidence>
<keyword evidence="5" id="KW-0053">Apoptosis</keyword>
<dbReference type="PRINTS" id="PR00195">
    <property type="entry name" value="DYNAMIN"/>
</dbReference>
<evidence type="ECO:0000256" key="14">
    <source>
        <dbReference type="ARBA" id="ARBA00023134"/>
    </source>
</evidence>
<dbReference type="InterPro" id="IPR045063">
    <property type="entry name" value="Dynamin_N"/>
</dbReference>
<evidence type="ECO:0000256" key="18">
    <source>
        <dbReference type="ARBA" id="ARBA00048040"/>
    </source>
</evidence>
<keyword evidence="7" id="KW-0999">Mitochondrion inner membrane</keyword>